<evidence type="ECO:0000313" key="2">
    <source>
        <dbReference type="Proteomes" id="UP000006818"/>
    </source>
</evidence>
<protein>
    <submittedName>
        <fullName evidence="1">Uncharacterized protein</fullName>
    </submittedName>
</protein>
<dbReference type="PROSITE" id="PS51257">
    <property type="entry name" value="PROKAR_LIPOPROTEIN"/>
    <property type="match status" value="1"/>
</dbReference>
<dbReference type="AlphaFoldDB" id="C3NIR0"/>
<name>C3NIR0_SACI1</name>
<sequence>MNNYMERNIIVKIIFQFYSSWTASCEMSLTLIGILLALESSKLLSAVYNYLLDVLRFYL</sequence>
<accession>C3NIR0</accession>
<gene>
    <name evidence="1" type="ordered locus">YN1551_1981</name>
</gene>
<reference evidence="1 2" key="1">
    <citation type="journal article" date="2009" name="Proc. Natl. Acad. Sci. U.S.A.">
        <title>Biogeography of the Sulfolobus islandicus pan-genome.</title>
        <authorList>
            <person name="Reno M.L."/>
            <person name="Held N.L."/>
            <person name="Fields C.J."/>
            <person name="Burke P.V."/>
            <person name="Whitaker R.J."/>
        </authorList>
    </citation>
    <scope>NUCLEOTIDE SEQUENCE [LARGE SCALE GENOMIC DNA]</scope>
    <source>
        <strain evidence="2">Y.N.15.51 / Yellowstone #2</strain>
    </source>
</reference>
<proteinExistence type="predicted"/>
<dbReference type="HOGENOM" id="CLU_2949467_0_0_2"/>
<organism evidence="1 2">
    <name type="scientific">Saccharolobus islandicus (strain Y.N.15.51 / Yellowstone #2)</name>
    <name type="common">Sulfolobus islandicus</name>
    <dbReference type="NCBI Taxonomy" id="419942"/>
    <lineage>
        <taxon>Archaea</taxon>
        <taxon>Thermoproteota</taxon>
        <taxon>Thermoprotei</taxon>
        <taxon>Sulfolobales</taxon>
        <taxon>Sulfolobaceae</taxon>
        <taxon>Saccharolobus</taxon>
    </lineage>
</organism>
<dbReference type="EMBL" id="CP001404">
    <property type="protein sequence ID" value="ACP49020.1"/>
    <property type="molecule type" value="Genomic_DNA"/>
</dbReference>
<dbReference type="Proteomes" id="UP000006818">
    <property type="component" value="Chromosome"/>
</dbReference>
<evidence type="ECO:0000313" key="1">
    <source>
        <dbReference type="EMBL" id="ACP49020.1"/>
    </source>
</evidence>
<dbReference type="KEGG" id="sin:YN1551_1981"/>